<dbReference type="InterPro" id="IPR011006">
    <property type="entry name" value="CheY-like_superfamily"/>
</dbReference>
<comment type="caution">
    <text evidence="6">The sequence shown here is derived from an EMBL/GenBank/DDBJ whole genome shotgun (WGS) entry which is preliminary data.</text>
</comment>
<dbReference type="SMART" id="SM00448">
    <property type="entry name" value="REC"/>
    <property type="match status" value="1"/>
</dbReference>
<dbReference type="Pfam" id="PF00196">
    <property type="entry name" value="GerE"/>
    <property type="match status" value="1"/>
</dbReference>
<dbReference type="PANTHER" id="PTHR43214:SF43">
    <property type="entry name" value="TWO-COMPONENT RESPONSE REGULATOR"/>
    <property type="match status" value="1"/>
</dbReference>
<dbReference type="InterPro" id="IPR001789">
    <property type="entry name" value="Sig_transdc_resp-reg_receiver"/>
</dbReference>
<organism evidence="6 7">
    <name type="scientific">Pedosphaera parvula (strain Ellin514)</name>
    <dbReference type="NCBI Taxonomy" id="320771"/>
    <lineage>
        <taxon>Bacteria</taxon>
        <taxon>Pseudomonadati</taxon>
        <taxon>Verrucomicrobiota</taxon>
        <taxon>Pedosphaerae</taxon>
        <taxon>Pedosphaerales</taxon>
        <taxon>Pedosphaeraceae</taxon>
        <taxon>Pedosphaera</taxon>
    </lineage>
</organism>
<evidence type="ECO:0000259" key="5">
    <source>
        <dbReference type="PROSITE" id="PS50110"/>
    </source>
</evidence>
<proteinExistence type="predicted"/>
<dbReference type="STRING" id="320771.Cflav_PD5770"/>
<dbReference type="Pfam" id="PF00072">
    <property type="entry name" value="Response_reg"/>
    <property type="match status" value="1"/>
</dbReference>
<evidence type="ECO:0000256" key="1">
    <source>
        <dbReference type="ARBA" id="ARBA00022553"/>
    </source>
</evidence>
<dbReference type="SUPFAM" id="SSF52172">
    <property type="entry name" value="CheY-like"/>
    <property type="match status" value="1"/>
</dbReference>
<dbReference type="PROSITE" id="PS50110">
    <property type="entry name" value="RESPONSE_REGULATORY"/>
    <property type="match status" value="1"/>
</dbReference>
<dbReference type="Gene3D" id="3.40.50.2300">
    <property type="match status" value="1"/>
</dbReference>
<keyword evidence="7" id="KW-1185">Reference proteome</keyword>
<sequence length="216" mass="23936">MHANPAEEMQIKVAIVEDDEGIRLSLATLIRRAPALRLVGDHADGETALKEIPRQLPDVVLMDINLPGMNGVECVRQLKGVVPSVQFLMLTVYEDSESLFNSLKVGASGYLLKRTATSRLIEAIFDVHAGGSPMTPQLARRVVQFFSKPTGDTSPVARLTPGEKEFLDQLAAGYAYKEIAERMRISIDTVRSYVRTVYEKLHVHSRTEAVVKYLKG</sequence>
<dbReference type="GO" id="GO:0000160">
    <property type="term" value="P:phosphorelay signal transduction system"/>
    <property type="evidence" value="ECO:0007669"/>
    <property type="project" value="InterPro"/>
</dbReference>
<name>B9XAV0_PEDPL</name>
<dbReference type="CDD" id="cd17535">
    <property type="entry name" value="REC_NarL-like"/>
    <property type="match status" value="1"/>
</dbReference>
<dbReference type="InterPro" id="IPR016032">
    <property type="entry name" value="Sig_transdc_resp-reg_C-effctor"/>
</dbReference>
<dbReference type="GO" id="GO:0003677">
    <property type="term" value="F:DNA binding"/>
    <property type="evidence" value="ECO:0007669"/>
    <property type="project" value="UniProtKB-KW"/>
</dbReference>
<feature type="domain" description="Response regulatory" evidence="5">
    <location>
        <begin position="12"/>
        <end position="128"/>
    </location>
</feature>
<dbReference type="PROSITE" id="PS50043">
    <property type="entry name" value="HTH_LUXR_2"/>
    <property type="match status" value="1"/>
</dbReference>
<dbReference type="CDD" id="cd06170">
    <property type="entry name" value="LuxR_C_like"/>
    <property type="match status" value="1"/>
</dbReference>
<dbReference type="SUPFAM" id="SSF46894">
    <property type="entry name" value="C-terminal effector domain of the bipartite response regulators"/>
    <property type="match status" value="1"/>
</dbReference>
<dbReference type="InterPro" id="IPR039420">
    <property type="entry name" value="WalR-like"/>
</dbReference>
<evidence type="ECO:0000256" key="2">
    <source>
        <dbReference type="ARBA" id="ARBA00023125"/>
    </source>
</evidence>
<reference evidence="6 7" key="1">
    <citation type="journal article" date="2011" name="J. Bacteriol.">
        <title>Genome sequence of 'Pedosphaera parvula' Ellin514, an aerobic Verrucomicrobial isolate from pasture soil.</title>
        <authorList>
            <person name="Kant R."/>
            <person name="van Passel M.W."/>
            <person name="Sangwan P."/>
            <person name="Palva A."/>
            <person name="Lucas S."/>
            <person name="Copeland A."/>
            <person name="Lapidus A."/>
            <person name="Glavina Del Rio T."/>
            <person name="Dalin E."/>
            <person name="Tice H."/>
            <person name="Bruce D."/>
            <person name="Goodwin L."/>
            <person name="Pitluck S."/>
            <person name="Chertkov O."/>
            <person name="Larimer F.W."/>
            <person name="Land M.L."/>
            <person name="Hauser L."/>
            <person name="Brettin T.S."/>
            <person name="Detter J.C."/>
            <person name="Han S."/>
            <person name="de Vos W.M."/>
            <person name="Janssen P.H."/>
            <person name="Smidt H."/>
        </authorList>
    </citation>
    <scope>NUCLEOTIDE SEQUENCE [LARGE SCALE GENOMIC DNA]</scope>
    <source>
        <strain evidence="6 7">Ellin514</strain>
    </source>
</reference>
<dbReference type="GO" id="GO:0006355">
    <property type="term" value="P:regulation of DNA-templated transcription"/>
    <property type="evidence" value="ECO:0007669"/>
    <property type="project" value="InterPro"/>
</dbReference>
<evidence type="ECO:0000313" key="6">
    <source>
        <dbReference type="EMBL" id="EEF63135.1"/>
    </source>
</evidence>
<evidence type="ECO:0000313" key="7">
    <source>
        <dbReference type="Proteomes" id="UP000003688"/>
    </source>
</evidence>
<dbReference type="PANTHER" id="PTHR43214">
    <property type="entry name" value="TWO-COMPONENT RESPONSE REGULATOR"/>
    <property type="match status" value="1"/>
</dbReference>
<dbReference type="PRINTS" id="PR00038">
    <property type="entry name" value="HTHLUXR"/>
</dbReference>
<evidence type="ECO:0000256" key="3">
    <source>
        <dbReference type="PROSITE-ProRule" id="PRU00169"/>
    </source>
</evidence>
<evidence type="ECO:0000259" key="4">
    <source>
        <dbReference type="PROSITE" id="PS50043"/>
    </source>
</evidence>
<accession>B9XAV0</accession>
<gene>
    <name evidence="6" type="ORF">Cflav_PD5770</name>
</gene>
<dbReference type="SMART" id="SM00421">
    <property type="entry name" value="HTH_LUXR"/>
    <property type="match status" value="1"/>
</dbReference>
<keyword evidence="1 3" id="KW-0597">Phosphoprotein</keyword>
<feature type="domain" description="HTH luxR-type" evidence="4">
    <location>
        <begin position="152"/>
        <end position="216"/>
    </location>
</feature>
<dbReference type="InterPro" id="IPR000792">
    <property type="entry name" value="Tscrpt_reg_LuxR_C"/>
</dbReference>
<dbReference type="InterPro" id="IPR058245">
    <property type="entry name" value="NreC/VraR/RcsB-like_REC"/>
</dbReference>
<dbReference type="Proteomes" id="UP000003688">
    <property type="component" value="Unassembled WGS sequence"/>
</dbReference>
<keyword evidence="2" id="KW-0238">DNA-binding</keyword>
<dbReference type="AlphaFoldDB" id="B9XAV0"/>
<protein>
    <submittedName>
        <fullName evidence="6">Two component transcriptional regulator, LuxR family</fullName>
    </submittedName>
</protein>
<feature type="modified residue" description="4-aspartylphosphate" evidence="3">
    <location>
        <position position="63"/>
    </location>
</feature>
<dbReference type="EMBL" id="ABOX02000002">
    <property type="protein sequence ID" value="EEF63135.1"/>
    <property type="molecule type" value="Genomic_DNA"/>
</dbReference>